<dbReference type="EMBL" id="BMQK01000004">
    <property type="protein sequence ID" value="GGQ55056.1"/>
    <property type="molecule type" value="Genomic_DNA"/>
</dbReference>
<reference evidence="2" key="2">
    <citation type="submission" date="2020-09" db="EMBL/GenBank/DDBJ databases">
        <authorList>
            <person name="Sun Q."/>
            <person name="Ohkuma M."/>
        </authorList>
    </citation>
    <scope>NUCLEOTIDE SEQUENCE</scope>
    <source>
        <strain evidence="2">JCM 3131</strain>
    </source>
</reference>
<dbReference type="Proteomes" id="UP000620156">
    <property type="component" value="Unassembled WGS sequence"/>
</dbReference>
<gene>
    <name evidence="2" type="ORF">GCM10010145_25900</name>
</gene>
<dbReference type="PROSITE" id="PS51318">
    <property type="entry name" value="TAT"/>
    <property type="match status" value="1"/>
</dbReference>
<dbReference type="AlphaFoldDB" id="A0A918BDX0"/>
<evidence type="ECO:0000256" key="1">
    <source>
        <dbReference type="SAM" id="SignalP"/>
    </source>
</evidence>
<evidence type="ECO:0000313" key="3">
    <source>
        <dbReference type="Proteomes" id="UP000620156"/>
    </source>
</evidence>
<feature type="chain" id="PRO_5038001689" description="Secreted protein" evidence="1">
    <location>
        <begin position="38"/>
        <end position="135"/>
    </location>
</feature>
<feature type="signal peptide" evidence="1">
    <location>
        <begin position="1"/>
        <end position="37"/>
    </location>
</feature>
<keyword evidence="1" id="KW-0732">Signal</keyword>
<sequence>MSCGPRGVRGALRRSAALAAALLTAAGLLLIADPADAQAAAGPCAGRVVRTLPFSTGTVHVHKRRGYVCAIAVAGKQGVRQWMSVSVRARGGRPVVDRGRFRYHAGPVTVHAGGRCVWVEGVVGKGSVRSGWTLC</sequence>
<dbReference type="RefSeq" id="WP_229821007.1">
    <property type="nucleotide sequence ID" value="NZ_BMQK01000004.1"/>
</dbReference>
<accession>A0A918BDX0</accession>
<evidence type="ECO:0000313" key="2">
    <source>
        <dbReference type="EMBL" id="GGQ55056.1"/>
    </source>
</evidence>
<keyword evidence="3" id="KW-1185">Reference proteome</keyword>
<reference evidence="2" key="1">
    <citation type="journal article" date="2014" name="Int. J. Syst. Evol. Microbiol.">
        <title>Complete genome sequence of Corynebacterium casei LMG S-19264T (=DSM 44701T), isolated from a smear-ripened cheese.</title>
        <authorList>
            <consortium name="US DOE Joint Genome Institute (JGI-PGF)"/>
            <person name="Walter F."/>
            <person name="Albersmeier A."/>
            <person name="Kalinowski J."/>
            <person name="Ruckert C."/>
        </authorList>
    </citation>
    <scope>NUCLEOTIDE SEQUENCE</scope>
    <source>
        <strain evidence="2">JCM 3131</strain>
    </source>
</reference>
<comment type="caution">
    <text evidence="2">The sequence shown here is derived from an EMBL/GenBank/DDBJ whole genome shotgun (WGS) entry which is preliminary data.</text>
</comment>
<dbReference type="InterPro" id="IPR006311">
    <property type="entry name" value="TAT_signal"/>
</dbReference>
<protein>
    <recommendedName>
        <fullName evidence="4">Secreted protein</fullName>
    </recommendedName>
</protein>
<proteinExistence type="predicted"/>
<organism evidence="2 3">
    <name type="scientific">Streptomyces ruber</name>
    <dbReference type="NCBI Taxonomy" id="83378"/>
    <lineage>
        <taxon>Bacteria</taxon>
        <taxon>Bacillati</taxon>
        <taxon>Actinomycetota</taxon>
        <taxon>Actinomycetes</taxon>
        <taxon>Kitasatosporales</taxon>
        <taxon>Streptomycetaceae</taxon>
        <taxon>Streptomyces</taxon>
    </lineage>
</organism>
<evidence type="ECO:0008006" key="4">
    <source>
        <dbReference type="Google" id="ProtNLM"/>
    </source>
</evidence>
<name>A0A918BDX0_9ACTN</name>